<sequence>MDGGSININSSMISSNTAGSSTGAVNQVLGPCRKRTNKSKPMRRNALDYLKKSGT</sequence>
<feature type="compositionally biased region" description="Basic and acidic residues" evidence="1">
    <location>
        <begin position="45"/>
        <end position="55"/>
    </location>
</feature>
<dbReference type="AlphaFoldDB" id="A0A653D5U0"/>
<feature type="compositionally biased region" description="Low complexity" evidence="1">
    <location>
        <begin position="1"/>
        <end position="16"/>
    </location>
</feature>
<organism evidence="2 3">
    <name type="scientific">Callosobruchus maculatus</name>
    <name type="common">Southern cowpea weevil</name>
    <name type="synonym">Pulse bruchid</name>
    <dbReference type="NCBI Taxonomy" id="64391"/>
    <lineage>
        <taxon>Eukaryota</taxon>
        <taxon>Metazoa</taxon>
        <taxon>Ecdysozoa</taxon>
        <taxon>Arthropoda</taxon>
        <taxon>Hexapoda</taxon>
        <taxon>Insecta</taxon>
        <taxon>Pterygota</taxon>
        <taxon>Neoptera</taxon>
        <taxon>Endopterygota</taxon>
        <taxon>Coleoptera</taxon>
        <taxon>Polyphaga</taxon>
        <taxon>Cucujiformia</taxon>
        <taxon>Chrysomeloidea</taxon>
        <taxon>Chrysomelidae</taxon>
        <taxon>Bruchinae</taxon>
        <taxon>Bruchini</taxon>
        <taxon>Callosobruchus</taxon>
    </lineage>
</organism>
<accession>A0A653D5U0</accession>
<evidence type="ECO:0000313" key="2">
    <source>
        <dbReference type="EMBL" id="VEN55306.1"/>
    </source>
</evidence>
<feature type="region of interest" description="Disordered" evidence="1">
    <location>
        <begin position="1"/>
        <end position="55"/>
    </location>
</feature>
<feature type="compositionally biased region" description="Basic residues" evidence="1">
    <location>
        <begin position="32"/>
        <end position="43"/>
    </location>
</feature>
<keyword evidence="3" id="KW-1185">Reference proteome</keyword>
<evidence type="ECO:0000256" key="1">
    <source>
        <dbReference type="SAM" id="MobiDB-lite"/>
    </source>
</evidence>
<gene>
    <name evidence="2" type="ORF">CALMAC_LOCUS14527</name>
</gene>
<dbReference type="EMBL" id="CAACVG010010236">
    <property type="protein sequence ID" value="VEN55306.1"/>
    <property type="molecule type" value="Genomic_DNA"/>
</dbReference>
<protein>
    <submittedName>
        <fullName evidence="2">Uncharacterized protein</fullName>
    </submittedName>
</protein>
<reference evidence="2 3" key="1">
    <citation type="submission" date="2019-01" db="EMBL/GenBank/DDBJ databases">
        <authorList>
            <person name="Sayadi A."/>
        </authorList>
    </citation>
    <scope>NUCLEOTIDE SEQUENCE [LARGE SCALE GENOMIC DNA]</scope>
</reference>
<name>A0A653D5U0_CALMS</name>
<dbReference type="Proteomes" id="UP000410492">
    <property type="component" value="Unassembled WGS sequence"/>
</dbReference>
<evidence type="ECO:0000313" key="3">
    <source>
        <dbReference type="Proteomes" id="UP000410492"/>
    </source>
</evidence>
<proteinExistence type="predicted"/>